<evidence type="ECO:0000313" key="3">
    <source>
        <dbReference type="Proteomes" id="UP000515163"/>
    </source>
</evidence>
<dbReference type="FunCoup" id="A0A6P8IWD3">
    <property type="interactions" value="576"/>
</dbReference>
<name>A0A6P8IWD3_ACTTE</name>
<evidence type="ECO:0000313" key="4">
    <source>
        <dbReference type="RefSeq" id="XP_031570368.1"/>
    </source>
</evidence>
<dbReference type="InterPro" id="IPR032816">
    <property type="entry name" value="VTT_dom"/>
</dbReference>
<feature type="domain" description="VTT" evidence="2">
    <location>
        <begin position="101"/>
        <end position="214"/>
    </location>
</feature>
<dbReference type="InParanoid" id="A0A6P8IWD3"/>
<feature type="transmembrane region" description="Helical" evidence="1">
    <location>
        <begin position="227"/>
        <end position="248"/>
    </location>
</feature>
<proteinExistence type="predicted"/>
<keyword evidence="3" id="KW-1185">Reference proteome</keyword>
<dbReference type="InterPro" id="IPR053069">
    <property type="entry name" value="TVP38/TMEM64"/>
</dbReference>
<dbReference type="GeneID" id="116304729"/>
<protein>
    <submittedName>
        <fullName evidence="4">Transmembrane protein 64-like</fullName>
    </submittedName>
</protein>
<organism evidence="3 4">
    <name type="scientific">Actinia tenebrosa</name>
    <name type="common">Australian red waratah sea anemone</name>
    <dbReference type="NCBI Taxonomy" id="6105"/>
    <lineage>
        <taxon>Eukaryota</taxon>
        <taxon>Metazoa</taxon>
        <taxon>Cnidaria</taxon>
        <taxon>Anthozoa</taxon>
        <taxon>Hexacorallia</taxon>
        <taxon>Actiniaria</taxon>
        <taxon>Actiniidae</taxon>
        <taxon>Actinia</taxon>
    </lineage>
</organism>
<keyword evidence="1" id="KW-0812">Transmembrane</keyword>
<evidence type="ECO:0000256" key="1">
    <source>
        <dbReference type="SAM" id="Phobius"/>
    </source>
</evidence>
<dbReference type="PANTHER" id="PTHR46593">
    <property type="entry name" value="TRANSMEMBRANE PROTEIN 64"/>
    <property type="match status" value="1"/>
</dbReference>
<dbReference type="OrthoDB" id="166803at2759"/>
<dbReference type="Proteomes" id="UP000515163">
    <property type="component" value="Unplaced"/>
</dbReference>
<dbReference type="PANTHER" id="PTHR46593:SF1">
    <property type="entry name" value="TRANSMEMBRANE PROTEIN 64"/>
    <property type="match status" value="1"/>
</dbReference>
<dbReference type="KEGG" id="aten:116304729"/>
<sequence length="337" mass="37633">MVFQYGQKCTEQIKSGAEKCLGEATTFDQVVNTQQNTARCLQVSGTALFLLSIALCVAFLCRHYLKDFLEWLQNLDDWQGVLLFVVMFTLVSFPMTWGYIVLNVAAGYLYGFIYGLAVVYLSAAVGVSTAFVVCRRYMRDWVSSTLESESFKAVVRVVEGTKGFKVIALTRLTPIPFGLQNGLFAATNVSLPKYVMSSLLGLLPTQALNAYMGSTVRSLEDVVSEQSGGYLVLFAQVIIGVLLMSYVIRRARRELNKTCEELENEQKLNGQVITTSARFLPKFLNKKVLNYDIEGQAYKEKPKNSKNKFKKGHRKSHSASAILVEVNEMSLDNPKTP</sequence>
<dbReference type="Pfam" id="PF09335">
    <property type="entry name" value="VTT_dom"/>
    <property type="match status" value="1"/>
</dbReference>
<dbReference type="RefSeq" id="XP_031570368.1">
    <property type="nucleotide sequence ID" value="XM_031714508.1"/>
</dbReference>
<reference evidence="4" key="1">
    <citation type="submission" date="2025-08" db="UniProtKB">
        <authorList>
            <consortium name="RefSeq"/>
        </authorList>
    </citation>
    <scope>IDENTIFICATION</scope>
    <source>
        <tissue evidence="4">Tentacle</tissue>
    </source>
</reference>
<accession>A0A6P8IWD3</accession>
<dbReference type="AlphaFoldDB" id="A0A6P8IWD3"/>
<evidence type="ECO:0000259" key="2">
    <source>
        <dbReference type="Pfam" id="PF09335"/>
    </source>
</evidence>
<keyword evidence="1" id="KW-1133">Transmembrane helix</keyword>
<feature type="transmembrane region" description="Helical" evidence="1">
    <location>
        <begin position="41"/>
        <end position="61"/>
    </location>
</feature>
<feature type="transmembrane region" description="Helical" evidence="1">
    <location>
        <begin position="108"/>
        <end position="134"/>
    </location>
</feature>
<keyword evidence="1" id="KW-0472">Membrane</keyword>
<dbReference type="GO" id="GO:0051480">
    <property type="term" value="P:regulation of cytosolic calcium ion concentration"/>
    <property type="evidence" value="ECO:0007669"/>
    <property type="project" value="TreeGrafter"/>
</dbReference>
<feature type="transmembrane region" description="Helical" evidence="1">
    <location>
        <begin position="81"/>
        <end position="102"/>
    </location>
</feature>
<dbReference type="GO" id="GO:0005783">
    <property type="term" value="C:endoplasmic reticulum"/>
    <property type="evidence" value="ECO:0007669"/>
    <property type="project" value="TreeGrafter"/>
</dbReference>
<gene>
    <name evidence="4" type="primary">LOC116304729</name>
</gene>